<name>A0A9N9QQH2_9CUCU</name>
<proteinExistence type="predicted"/>
<reference evidence="2" key="1">
    <citation type="submission" date="2022-01" db="EMBL/GenBank/DDBJ databases">
        <authorList>
            <person name="King R."/>
        </authorList>
    </citation>
    <scope>NUCLEOTIDE SEQUENCE</scope>
</reference>
<keyword evidence="3" id="KW-1185">Reference proteome</keyword>
<accession>A0A9N9QQH2</accession>
<keyword evidence="1" id="KW-0175">Coiled coil</keyword>
<gene>
    <name evidence="2" type="ORF">CEUTPL_LOCUS10464</name>
</gene>
<organism evidence="2 3">
    <name type="scientific">Ceutorhynchus assimilis</name>
    <name type="common">cabbage seed weevil</name>
    <dbReference type="NCBI Taxonomy" id="467358"/>
    <lineage>
        <taxon>Eukaryota</taxon>
        <taxon>Metazoa</taxon>
        <taxon>Ecdysozoa</taxon>
        <taxon>Arthropoda</taxon>
        <taxon>Hexapoda</taxon>
        <taxon>Insecta</taxon>
        <taxon>Pterygota</taxon>
        <taxon>Neoptera</taxon>
        <taxon>Endopterygota</taxon>
        <taxon>Coleoptera</taxon>
        <taxon>Polyphaga</taxon>
        <taxon>Cucujiformia</taxon>
        <taxon>Curculionidae</taxon>
        <taxon>Ceutorhynchinae</taxon>
        <taxon>Ceutorhynchus</taxon>
    </lineage>
</organism>
<sequence>MKSLKESVELIEKESKRSQARQMSNIIIVRGINENVNNVYDCLVDIFKNKLKIVDISKRDLNYCYRIGAKDSRNNKSRPLAVQFCTKWIRDQVFFNKKHLKGSQILITEIVVHKQFQLNQNVSNLITVNLDLDKQLKECRLTVSRLEGDLGDITETNKNMLTTIQVLSEEKKSYSEELKSAKVNLLHAKEELKTTKSRCDSLEMIGHQQSLIGARPSEDLAKCCEPTAADDSFTLINDNSVLKDCITLDKEMETARHRANASYCVPRKCIVCGDSSARSLSTTMSKLVNSSHMIKGYVYNGLNMKSLVERMFLLSFDLTENDTIVVSLNLNSTSPSIADIGRILSMGSTTNSETSAVLGRKLVLKSVPITVECSASPFYVQSLDSHVSNCMQGDLDNKYGHIMFKDCPKLRKQCAVCKQLGHFATVCRKNKAASSHKTLGIFRFWVPTSPYPEADAKKASMTEVDNNVYLNGYRRKLQGDWKEILECFPMIWQRELPNIDKLPSKKIVLRAESFTNIPAGKDNTTS</sequence>
<dbReference type="OrthoDB" id="10066957at2759"/>
<evidence type="ECO:0000313" key="2">
    <source>
        <dbReference type="EMBL" id="CAG9769994.1"/>
    </source>
</evidence>
<evidence type="ECO:0000313" key="3">
    <source>
        <dbReference type="Proteomes" id="UP001152799"/>
    </source>
</evidence>
<dbReference type="Proteomes" id="UP001152799">
    <property type="component" value="Chromosome 6"/>
</dbReference>
<dbReference type="AlphaFoldDB" id="A0A9N9QQH2"/>
<evidence type="ECO:0000256" key="1">
    <source>
        <dbReference type="SAM" id="Coils"/>
    </source>
</evidence>
<protein>
    <submittedName>
        <fullName evidence="2">Uncharacterized protein</fullName>
    </submittedName>
</protein>
<dbReference type="EMBL" id="OU892282">
    <property type="protein sequence ID" value="CAG9769994.1"/>
    <property type="molecule type" value="Genomic_DNA"/>
</dbReference>
<dbReference type="Gene3D" id="4.10.60.10">
    <property type="entry name" value="Zinc finger, CCHC-type"/>
    <property type="match status" value="1"/>
</dbReference>
<feature type="coiled-coil region" evidence="1">
    <location>
        <begin position="157"/>
        <end position="198"/>
    </location>
</feature>